<dbReference type="EMBL" id="JAALHA020000022">
    <property type="protein sequence ID" value="MDR9899107.1"/>
    <property type="molecule type" value="Genomic_DNA"/>
</dbReference>
<name>A0AAP5ICG2_9CYAN</name>
<dbReference type="EMBL" id="JAALHA020000027">
    <property type="protein sequence ID" value="MDR9899724.1"/>
    <property type="molecule type" value="Genomic_DNA"/>
</dbReference>
<dbReference type="InterPro" id="IPR038721">
    <property type="entry name" value="IS701-like_DDE_dom"/>
</dbReference>
<keyword evidence="8" id="KW-1185">Reference proteome</keyword>
<evidence type="ECO:0000256" key="1">
    <source>
        <dbReference type="SAM" id="MobiDB-lite"/>
    </source>
</evidence>
<protein>
    <submittedName>
        <fullName evidence="6">Transposase</fullName>
    </submittedName>
</protein>
<gene>
    <name evidence="3" type="ORF">G7B40_020425</name>
    <name evidence="4" type="ORF">G7B40_026955</name>
    <name evidence="5" type="ORF">G7B40_031425</name>
    <name evidence="6" type="ORF">G7B40_031775</name>
    <name evidence="7" type="ORF">G7B40_034970</name>
</gene>
<feature type="domain" description="Transposase IS701-like DDE" evidence="2">
    <location>
        <begin position="25"/>
        <end position="246"/>
    </location>
</feature>
<feature type="region of interest" description="Disordered" evidence="1">
    <location>
        <begin position="396"/>
        <end position="447"/>
    </location>
</feature>
<dbReference type="AlphaFoldDB" id="A0AAP5ICG2"/>
<dbReference type="EMBL" id="JAALHA020000021">
    <property type="protein sequence ID" value="MDR9899037.1"/>
    <property type="molecule type" value="Genomic_DNA"/>
</dbReference>
<feature type="compositionally biased region" description="Basic residues" evidence="1">
    <location>
        <begin position="403"/>
        <end position="417"/>
    </location>
</feature>
<dbReference type="Proteomes" id="UP000667802">
    <property type="component" value="Unassembled WGS sequence"/>
</dbReference>
<organism evidence="6 8">
    <name type="scientific">Aetokthonos hydrillicola Thurmond2011</name>
    <dbReference type="NCBI Taxonomy" id="2712845"/>
    <lineage>
        <taxon>Bacteria</taxon>
        <taxon>Bacillati</taxon>
        <taxon>Cyanobacteriota</taxon>
        <taxon>Cyanophyceae</taxon>
        <taxon>Nostocales</taxon>
        <taxon>Hapalosiphonaceae</taxon>
        <taxon>Aetokthonos</taxon>
    </lineage>
</organism>
<dbReference type="EMBL" id="JAALHA020000010">
    <property type="protein sequence ID" value="MDR9896914.1"/>
    <property type="molecule type" value="Genomic_DNA"/>
</dbReference>
<accession>A0AAP5ICG2</accession>
<evidence type="ECO:0000313" key="5">
    <source>
        <dbReference type="EMBL" id="MDR9899037.1"/>
    </source>
</evidence>
<evidence type="ECO:0000259" key="2">
    <source>
        <dbReference type="Pfam" id="PF13546"/>
    </source>
</evidence>
<evidence type="ECO:0000313" key="4">
    <source>
        <dbReference type="EMBL" id="MDR9898174.1"/>
    </source>
</evidence>
<sequence length="447" mass="50666">MNVKKSSLTQMILTQLEEFRQAIYGGLGKARDAVFDLMDAVLTSPTIQSFVSLSQNPVFRRSWPSVYAALHDSRPNRRKLMNLLVTKVRTQEQPFLAGDHTFWPRPDAKTLKERTFSGGKGVSASVGQSYSTLAWIPEADGSWALPLRHERITSFETPTSRAAFQLKLVTRQLGTRPLAAYDRGYGNAKFVKATAGIEADLLLRLASNRCLWGKPETKKGRGAPRKHGHKFKLNDPTTWPEADETLIVSDPKVGQIKLMHWSGYHFLESPNTDMEIIRVEVIQPVGRKRKFKPLWLAWLGQTMPALEDFWHKYLRRFALEHWYRFAKQRLHWTQPQLSSTQAAERWSDLMPLLTWQLWLAREACIDCPLPWQSTQDKLSPGRVAQAFPLILAAIGTPAQPPKTRGKSPGRTLGHRPPPRPTYPTVKKHASKKAKTEESLNKANPTAA</sequence>
<comment type="caution">
    <text evidence="6">The sequence shown here is derived from an EMBL/GenBank/DDBJ whole genome shotgun (WGS) entry which is preliminary data.</text>
</comment>
<reference evidence="3 8" key="1">
    <citation type="journal article" date="2021" name="Science">
        <title>Hunting the eagle killer: A cyanobacterial neurotoxin causes vacuolar myelinopathy.</title>
        <authorList>
            <person name="Breinlinger S."/>
            <person name="Phillips T.J."/>
            <person name="Haram B.N."/>
            <person name="Mares J."/>
            <person name="Martinez Yerena J.A."/>
            <person name="Hrouzek P."/>
            <person name="Sobotka R."/>
            <person name="Henderson W.M."/>
            <person name="Schmieder P."/>
            <person name="Williams S.M."/>
            <person name="Lauderdale J.D."/>
            <person name="Wilde H.D."/>
            <person name="Gerrin W."/>
            <person name="Kust A."/>
            <person name="Washington J.W."/>
            <person name="Wagner C."/>
            <person name="Geier B."/>
            <person name="Liebeke M."/>
            <person name="Enke H."/>
            <person name="Niedermeyer T.H.J."/>
            <person name="Wilde S.B."/>
        </authorList>
    </citation>
    <scope>NUCLEOTIDE SEQUENCE [LARGE SCALE GENOMIC DNA]</scope>
    <source>
        <strain evidence="3 8">Thurmond2011</strain>
    </source>
</reference>
<evidence type="ECO:0000313" key="8">
    <source>
        <dbReference type="Proteomes" id="UP000667802"/>
    </source>
</evidence>
<dbReference type="Pfam" id="PF13546">
    <property type="entry name" value="DDE_5"/>
    <property type="match status" value="1"/>
</dbReference>
<proteinExistence type="predicted"/>
<reference evidence="6" key="2">
    <citation type="submission" date="2022-06" db="EMBL/GenBank/DDBJ databases">
        <title>More than just an Eagle Killer: The freshwater cyanobacterium Aetokthonos hydrillicola produces highly toxic dolastatin derivatives.</title>
        <authorList>
            <person name="Schwark M."/>
            <person name="Martinez Yerena J.A."/>
            <person name="Rohrborn K."/>
            <person name="Hrouzek P."/>
            <person name="Divoka P."/>
            <person name="Delawska K."/>
            <person name="Saha S."/>
            <person name="Wiley F."/>
            <person name="Enke H."/>
            <person name="Enke D."/>
            <person name="Wilde S.B."/>
            <person name="Vorreiter C."/>
            <person name="Sippl W."/>
            <person name="Sobotka R."/>
            <person name="Mares J."/>
            <person name="Niedermayer T.H.J."/>
        </authorList>
    </citation>
    <scope>NUCLEOTIDE SEQUENCE</scope>
    <source>
        <strain evidence="6">Thurmond2011</strain>
    </source>
</reference>
<dbReference type="NCBIfam" id="NF041680">
    <property type="entry name" value="transp_NF041680"/>
    <property type="match status" value="1"/>
</dbReference>
<evidence type="ECO:0000313" key="3">
    <source>
        <dbReference type="EMBL" id="MDR9896914.1"/>
    </source>
</evidence>
<dbReference type="EMBL" id="JAALHA020000016">
    <property type="protein sequence ID" value="MDR9898174.1"/>
    <property type="molecule type" value="Genomic_DNA"/>
</dbReference>
<evidence type="ECO:0000313" key="6">
    <source>
        <dbReference type="EMBL" id="MDR9899107.1"/>
    </source>
</evidence>
<evidence type="ECO:0000313" key="7">
    <source>
        <dbReference type="EMBL" id="MDR9899724.1"/>
    </source>
</evidence>